<dbReference type="EMBL" id="CP061038">
    <property type="protein sequence ID" value="QNQ08789.1"/>
    <property type="molecule type" value="Genomic_DNA"/>
</dbReference>
<dbReference type="RefSeq" id="WP_187761116.1">
    <property type="nucleotide sequence ID" value="NZ_CP061038.1"/>
</dbReference>
<keyword evidence="1" id="KW-0472">Membrane</keyword>
<keyword evidence="3" id="KW-1185">Reference proteome</keyword>
<organism evidence="2 3">
    <name type="scientific">Sphingomonas alpina</name>
    <dbReference type="NCBI Taxonomy" id="653931"/>
    <lineage>
        <taxon>Bacteria</taxon>
        <taxon>Pseudomonadati</taxon>
        <taxon>Pseudomonadota</taxon>
        <taxon>Alphaproteobacteria</taxon>
        <taxon>Sphingomonadales</taxon>
        <taxon>Sphingomonadaceae</taxon>
        <taxon>Sphingomonas</taxon>
    </lineage>
</organism>
<dbReference type="AlphaFoldDB" id="A0A7H0LGI6"/>
<evidence type="ECO:0000313" key="3">
    <source>
        <dbReference type="Proteomes" id="UP000516148"/>
    </source>
</evidence>
<feature type="transmembrane region" description="Helical" evidence="1">
    <location>
        <begin position="282"/>
        <end position="304"/>
    </location>
</feature>
<keyword evidence="1" id="KW-1133">Transmembrane helix</keyword>
<name>A0A7H0LGI6_9SPHN</name>
<evidence type="ECO:0000256" key="1">
    <source>
        <dbReference type="SAM" id="Phobius"/>
    </source>
</evidence>
<dbReference type="Proteomes" id="UP000516148">
    <property type="component" value="Chromosome"/>
</dbReference>
<feature type="transmembrane region" description="Helical" evidence="1">
    <location>
        <begin position="66"/>
        <end position="86"/>
    </location>
</feature>
<evidence type="ECO:0008006" key="4">
    <source>
        <dbReference type="Google" id="ProtNLM"/>
    </source>
</evidence>
<protein>
    <recommendedName>
        <fullName evidence="4">Flippase-like domain-containing protein</fullName>
    </recommendedName>
</protein>
<feature type="transmembrane region" description="Helical" evidence="1">
    <location>
        <begin position="29"/>
        <end position="46"/>
    </location>
</feature>
<evidence type="ECO:0000313" key="2">
    <source>
        <dbReference type="EMBL" id="QNQ08789.1"/>
    </source>
</evidence>
<dbReference type="KEGG" id="spap:H3Z74_19005"/>
<sequence length="308" mass="33323">MSTSIAEASLPLAPDLAGLEPLQTIKSRWPTIIGAILTVAMVIGLGHELFGSGLAGLSRMVPASPLFYLFFGLLYMSPPTGDLIIFRKLWGIPIGQGYAALLKKRIANEVVIGYSGDAYFYTWARQRAQMIAAPFGAVKDVTILSAIAGNGITLLMIALALPLGINLLSEAQLQTLGGSAAVVFAISLPFLIFSKKVFSLPRKTLWWVFMIHCLRLTAGSVLIALAWHFALPTVSIWMWLFLAAARLLVSRLPLVPNKDLLFANFAIIFIGQDQALSELVAFSAALTLLIHVVLIGSFGLYGLVRKKI</sequence>
<feature type="transmembrane region" description="Helical" evidence="1">
    <location>
        <begin position="141"/>
        <end position="165"/>
    </location>
</feature>
<proteinExistence type="predicted"/>
<reference evidence="2 3" key="1">
    <citation type="submission" date="2020-09" db="EMBL/GenBank/DDBJ databases">
        <title>Sphingomonas sp., a new species isolated from pork steak.</title>
        <authorList>
            <person name="Heidler von Heilborn D."/>
        </authorList>
    </citation>
    <scope>NUCLEOTIDE SEQUENCE [LARGE SCALE GENOMIC DNA]</scope>
    <source>
        <strain evidence="3">S8-3T</strain>
    </source>
</reference>
<feature type="transmembrane region" description="Helical" evidence="1">
    <location>
        <begin position="171"/>
        <end position="193"/>
    </location>
</feature>
<gene>
    <name evidence="2" type="ORF">H3Z74_19005</name>
</gene>
<feature type="transmembrane region" description="Helical" evidence="1">
    <location>
        <begin position="205"/>
        <end position="230"/>
    </location>
</feature>
<accession>A0A7H0LGI6</accession>
<keyword evidence="1" id="KW-0812">Transmembrane</keyword>